<keyword evidence="8" id="KW-0406">Ion transport</keyword>
<evidence type="ECO:0000256" key="5">
    <source>
        <dbReference type="ARBA" id="ARBA00022692"/>
    </source>
</evidence>
<keyword evidence="10" id="KW-0066">ATP synthesis</keyword>
<accession>A0A1J5R6N8</accession>
<evidence type="ECO:0000256" key="10">
    <source>
        <dbReference type="ARBA" id="ARBA00023310"/>
    </source>
</evidence>
<evidence type="ECO:0000256" key="9">
    <source>
        <dbReference type="ARBA" id="ARBA00023136"/>
    </source>
</evidence>
<evidence type="ECO:0000256" key="3">
    <source>
        <dbReference type="ARBA" id="ARBA00022448"/>
    </source>
</evidence>
<dbReference type="GO" id="GO:0045259">
    <property type="term" value="C:proton-transporting ATP synthase complex"/>
    <property type="evidence" value="ECO:0007669"/>
    <property type="project" value="UniProtKB-KW"/>
</dbReference>
<keyword evidence="5" id="KW-0812">Transmembrane</keyword>
<dbReference type="PANTHER" id="PTHR33445:SF2">
    <property type="entry name" value="ATP SYNTHASE SUBUNIT B', CHLOROPLASTIC"/>
    <property type="match status" value="1"/>
</dbReference>
<sequence length="268" mass="29479">MLIDWFTVGAQALNFAILVWLMKRFLYQPILDAIDAREARIAAELADAAARQAEAAQERAEIRHKNEVFDRQRAALLSRATEEANAERKRLLEAARQAAAEFTSRREEALRSEAGNLEQAIARRAQDEVFAIARQTLKDLADSELEQRMCDEFTRRLRDLEGDTRNSIAQALGAAAEPASLRSAFELPAPQRAAIEAAIHDTFGPDIALRFETAPELVGGIELRANGQKVAWSIAEYLSSLQRSLGELLQAPAVPEPAPGRATAGDPP</sequence>
<proteinExistence type="inferred from homology"/>
<reference evidence="13" key="1">
    <citation type="submission" date="2016-10" db="EMBL/GenBank/DDBJ databases">
        <title>Sequence of Gallionella enrichment culture.</title>
        <authorList>
            <person name="Poehlein A."/>
            <person name="Muehling M."/>
            <person name="Daniel R."/>
        </authorList>
    </citation>
    <scope>NUCLEOTIDE SEQUENCE</scope>
</reference>
<keyword evidence="4" id="KW-0138">CF(0)</keyword>
<dbReference type="Pfam" id="PF00213">
    <property type="entry name" value="OSCP"/>
    <property type="match status" value="1"/>
</dbReference>
<dbReference type="Pfam" id="PF00430">
    <property type="entry name" value="ATP-synt_B"/>
    <property type="match status" value="1"/>
</dbReference>
<dbReference type="AlphaFoldDB" id="A0A1J5R6N8"/>
<evidence type="ECO:0000256" key="6">
    <source>
        <dbReference type="ARBA" id="ARBA00022781"/>
    </source>
</evidence>
<evidence type="ECO:0000256" key="4">
    <source>
        <dbReference type="ARBA" id="ARBA00022547"/>
    </source>
</evidence>
<dbReference type="HAMAP" id="MF_01398">
    <property type="entry name" value="ATP_synth_b_bprime"/>
    <property type="match status" value="1"/>
</dbReference>
<keyword evidence="3" id="KW-0813">Transport</keyword>
<evidence type="ECO:0000256" key="12">
    <source>
        <dbReference type="SAM" id="Coils"/>
    </source>
</evidence>
<organism evidence="13">
    <name type="scientific">mine drainage metagenome</name>
    <dbReference type="NCBI Taxonomy" id="410659"/>
    <lineage>
        <taxon>unclassified sequences</taxon>
        <taxon>metagenomes</taxon>
        <taxon>ecological metagenomes</taxon>
    </lineage>
</organism>
<gene>
    <name evidence="13" type="primary">atpF_13</name>
    <name evidence="13" type="ORF">GALL_264310</name>
</gene>
<evidence type="ECO:0000256" key="1">
    <source>
        <dbReference type="ARBA" id="ARBA00004167"/>
    </source>
</evidence>
<comment type="caution">
    <text evidence="13">The sequence shown here is derived from an EMBL/GenBank/DDBJ whole genome shotgun (WGS) entry which is preliminary data.</text>
</comment>
<keyword evidence="7" id="KW-1133">Transmembrane helix</keyword>
<dbReference type="GO" id="GO:0046933">
    <property type="term" value="F:proton-transporting ATP synthase activity, rotational mechanism"/>
    <property type="evidence" value="ECO:0007669"/>
    <property type="project" value="InterPro"/>
</dbReference>
<keyword evidence="9" id="KW-0472">Membrane</keyword>
<comment type="similarity">
    <text evidence="2">Belongs to the ATPase B chain family.</text>
</comment>
<dbReference type="InterPro" id="IPR002146">
    <property type="entry name" value="ATP_synth_b/b'su_bac/chlpt"/>
</dbReference>
<dbReference type="InterPro" id="IPR050059">
    <property type="entry name" value="ATP_synthase_B_chain"/>
</dbReference>
<name>A0A1J5R6N8_9ZZZZ</name>
<evidence type="ECO:0000256" key="11">
    <source>
        <dbReference type="ARBA" id="ARBA00025198"/>
    </source>
</evidence>
<dbReference type="NCBIfam" id="TIGR03321">
    <property type="entry name" value="alt_F1F0_F0_B"/>
    <property type="match status" value="1"/>
</dbReference>
<dbReference type="PANTHER" id="PTHR33445">
    <property type="entry name" value="ATP SYNTHASE SUBUNIT B', CHLOROPLASTIC"/>
    <property type="match status" value="1"/>
</dbReference>
<keyword evidence="12" id="KW-0175">Coiled coil</keyword>
<feature type="coiled-coil region" evidence="12">
    <location>
        <begin position="77"/>
        <end position="112"/>
    </location>
</feature>
<protein>
    <submittedName>
        <fullName evidence="13">ATP synthase subunit b, sodium ion specific</fullName>
    </submittedName>
</protein>
<dbReference type="InterPro" id="IPR000711">
    <property type="entry name" value="ATPase_OSCP/dsu"/>
</dbReference>
<evidence type="ECO:0000256" key="7">
    <source>
        <dbReference type="ARBA" id="ARBA00022989"/>
    </source>
</evidence>
<comment type="subcellular location">
    <subcellularLocation>
        <location evidence="1">Membrane</location>
        <topology evidence="1">Single-pass membrane protein</topology>
    </subcellularLocation>
</comment>
<dbReference type="CDD" id="cd06503">
    <property type="entry name" value="ATP-synt_Fo_b"/>
    <property type="match status" value="1"/>
</dbReference>
<dbReference type="GO" id="GO:0046961">
    <property type="term" value="F:proton-transporting ATPase activity, rotational mechanism"/>
    <property type="evidence" value="ECO:0007669"/>
    <property type="project" value="TreeGrafter"/>
</dbReference>
<dbReference type="InterPro" id="IPR017707">
    <property type="entry name" value="Alt_ATP_synth_F0_bsu"/>
</dbReference>
<evidence type="ECO:0000256" key="2">
    <source>
        <dbReference type="ARBA" id="ARBA00005513"/>
    </source>
</evidence>
<keyword evidence="6" id="KW-0375">Hydrogen ion transport</keyword>
<evidence type="ECO:0000313" key="13">
    <source>
        <dbReference type="EMBL" id="OIQ91656.1"/>
    </source>
</evidence>
<dbReference type="EMBL" id="MLJW01000253">
    <property type="protein sequence ID" value="OIQ91656.1"/>
    <property type="molecule type" value="Genomic_DNA"/>
</dbReference>
<comment type="function">
    <text evidence="11">F(1)F(0) ATP synthase produces ATP from ADP in the presence of a proton or sodium gradient. F-type ATPases consist of two structural domains, F(1) containing the extramembraneous catalytic core and F(0) containing the membrane proton channel, linked together by a central stalk and a peripheral stalk. During catalysis, ATP synthesis in the catalytic domain of F(1) is coupled via a rotary mechanism of the central stalk subunits to proton translocation.</text>
</comment>
<evidence type="ECO:0000256" key="8">
    <source>
        <dbReference type="ARBA" id="ARBA00023065"/>
    </source>
</evidence>